<dbReference type="InterPro" id="IPR002347">
    <property type="entry name" value="SDR_fam"/>
</dbReference>
<sequence length="309" mass="33141">MSSHLSVATDVTKVIHRTEYATISPSRPELSQAGKTVLVTGGSAGIGFAIAQAFVRAAAATVIIVGRRRDVLDKARAELEAQAGQQQTAIIAENVDVVDRAGVKALWEGLAARGVVVDVLVLNSAKFTEAGPLLELGVDEVWSQFEANVRGPLDFAERFYKQKGDSTKFLVNVSTQAINLFYDSQLPVAAERPAYSLTKNAGTLTAQLIANGASPDKLQVVSYHPGVIYSNAWKLAGAPADALPFDDATLPGAFAVWAASKEARFLHGRFVWASWDVNELATGEIRKRIDEDENYLRIGVVGLKGSFKA</sequence>
<accession>A0AAJ0BW86</accession>
<evidence type="ECO:0000313" key="4">
    <source>
        <dbReference type="Proteomes" id="UP001244011"/>
    </source>
</evidence>
<dbReference type="GeneID" id="85308056"/>
<keyword evidence="4" id="KW-1185">Reference proteome</keyword>
<dbReference type="PANTHER" id="PTHR43669:SF3">
    <property type="entry name" value="ALCOHOL DEHYDROGENASE, PUTATIVE (AFU_ORTHOLOGUE AFUA_3G03445)-RELATED"/>
    <property type="match status" value="1"/>
</dbReference>
<dbReference type="Gene3D" id="3.40.50.720">
    <property type="entry name" value="NAD(P)-binding Rossmann-like Domain"/>
    <property type="match status" value="1"/>
</dbReference>
<dbReference type="PRINTS" id="PR00081">
    <property type="entry name" value="GDHRDH"/>
</dbReference>
<dbReference type="GO" id="GO:0016491">
    <property type="term" value="F:oxidoreductase activity"/>
    <property type="evidence" value="ECO:0007669"/>
    <property type="project" value="UniProtKB-KW"/>
</dbReference>
<dbReference type="PANTHER" id="PTHR43669">
    <property type="entry name" value="5-KETO-D-GLUCONATE 5-REDUCTASE"/>
    <property type="match status" value="1"/>
</dbReference>
<comment type="caution">
    <text evidence="3">The sequence shown here is derived from an EMBL/GenBank/DDBJ whole genome shotgun (WGS) entry which is preliminary data.</text>
</comment>
<reference evidence="3" key="1">
    <citation type="submission" date="2023-06" db="EMBL/GenBank/DDBJ databases">
        <title>Genome-scale phylogeny and comparative genomics of the fungal order Sordariales.</title>
        <authorList>
            <consortium name="Lawrence Berkeley National Laboratory"/>
            <person name="Hensen N."/>
            <person name="Bonometti L."/>
            <person name="Westerberg I."/>
            <person name="Brannstrom I.O."/>
            <person name="Guillou S."/>
            <person name="Cros-Aarteil S."/>
            <person name="Calhoun S."/>
            <person name="Haridas S."/>
            <person name="Kuo A."/>
            <person name="Mondo S."/>
            <person name="Pangilinan J."/>
            <person name="Riley R."/>
            <person name="Labutti K."/>
            <person name="Andreopoulos B."/>
            <person name="Lipzen A."/>
            <person name="Chen C."/>
            <person name="Yanf M."/>
            <person name="Daum C."/>
            <person name="Ng V."/>
            <person name="Clum A."/>
            <person name="Steindorff A."/>
            <person name="Ohm R."/>
            <person name="Martin F."/>
            <person name="Silar P."/>
            <person name="Natvig D."/>
            <person name="Lalanne C."/>
            <person name="Gautier V."/>
            <person name="Ament-Velasquez S.L."/>
            <person name="Kruys A."/>
            <person name="Hutchinson M.I."/>
            <person name="Powell A.J."/>
            <person name="Barry K."/>
            <person name="Miller A.N."/>
            <person name="Grigoriev I.V."/>
            <person name="Debuchy R."/>
            <person name="Gladieux P."/>
            <person name="Thoren M.H."/>
            <person name="Johannesson H."/>
        </authorList>
    </citation>
    <scope>NUCLEOTIDE SEQUENCE</scope>
    <source>
        <strain evidence="3">8032-3</strain>
    </source>
</reference>
<organism evidence="3 4">
    <name type="scientific">Phialemonium atrogriseum</name>
    <dbReference type="NCBI Taxonomy" id="1093897"/>
    <lineage>
        <taxon>Eukaryota</taxon>
        <taxon>Fungi</taxon>
        <taxon>Dikarya</taxon>
        <taxon>Ascomycota</taxon>
        <taxon>Pezizomycotina</taxon>
        <taxon>Sordariomycetes</taxon>
        <taxon>Sordariomycetidae</taxon>
        <taxon>Cephalothecales</taxon>
        <taxon>Cephalothecaceae</taxon>
        <taxon>Phialemonium</taxon>
    </lineage>
</organism>
<evidence type="ECO:0000256" key="1">
    <source>
        <dbReference type="ARBA" id="ARBA00006484"/>
    </source>
</evidence>
<dbReference type="Pfam" id="PF00106">
    <property type="entry name" value="adh_short"/>
    <property type="match status" value="1"/>
</dbReference>
<dbReference type="AlphaFoldDB" id="A0AAJ0BW86"/>
<keyword evidence="2" id="KW-0560">Oxidoreductase</keyword>
<dbReference type="EMBL" id="MU839021">
    <property type="protein sequence ID" value="KAK1764254.1"/>
    <property type="molecule type" value="Genomic_DNA"/>
</dbReference>
<gene>
    <name evidence="3" type="ORF">QBC33DRAFT_457819</name>
</gene>
<evidence type="ECO:0000256" key="2">
    <source>
        <dbReference type="ARBA" id="ARBA00023002"/>
    </source>
</evidence>
<dbReference type="InterPro" id="IPR036291">
    <property type="entry name" value="NAD(P)-bd_dom_sf"/>
</dbReference>
<comment type="similarity">
    <text evidence="1">Belongs to the short-chain dehydrogenases/reductases (SDR) family.</text>
</comment>
<proteinExistence type="inferred from homology"/>
<protein>
    <submittedName>
        <fullName evidence="3">Short-chain dehydrogenase</fullName>
    </submittedName>
</protein>
<dbReference type="RefSeq" id="XP_060280467.1">
    <property type="nucleotide sequence ID" value="XM_060424869.1"/>
</dbReference>
<dbReference type="Proteomes" id="UP001244011">
    <property type="component" value="Unassembled WGS sequence"/>
</dbReference>
<dbReference type="SUPFAM" id="SSF51735">
    <property type="entry name" value="NAD(P)-binding Rossmann-fold domains"/>
    <property type="match status" value="1"/>
</dbReference>
<name>A0AAJ0BW86_9PEZI</name>
<evidence type="ECO:0000313" key="3">
    <source>
        <dbReference type="EMBL" id="KAK1764254.1"/>
    </source>
</evidence>